<accession>A0A8C4RKN4</accession>
<sequence length="274" mass="31145">SMPTCYRKKPRAFPNKKNPCKCSFECIWSSRVEMKIPVKQMQKQTEYYLSSHVCGYPLSIFIIVVNEFCERFSYYGMRAVLVLYFKYFLRWDDDTATAIYHSFVAVCYLTPIFGAIIADSWLGKFKTIFSLSIVYTIGQAVMAVKSPGPCHGRVKVYDCIKHKVFICFRALSMIGLLLIAIGTGGIKPCVSAFGGDQFEDNQQRSRFFSIFYLSINAGSLLSTVITPILRGMNGRVTCTHSLIPGQFGISTQPCDMEEKLENSKEDPWKHRQNV</sequence>
<reference evidence="10" key="1">
    <citation type="submission" date="2021-06" db="EMBL/GenBank/DDBJ databases">
        <authorList>
            <consortium name="Wellcome Sanger Institute Data Sharing"/>
        </authorList>
    </citation>
    <scope>NUCLEOTIDE SEQUENCE [LARGE SCALE GENOMIC DNA]</scope>
</reference>
<comment type="similarity">
    <text evidence="2 8">Belongs to the major facilitator superfamily. Proton-dependent oligopeptide transporter (POT/PTR) (TC 2.A.17) family.</text>
</comment>
<dbReference type="Ensembl" id="ENSECRT00000004099.1">
    <property type="protein sequence ID" value="ENSECRP00000004035.1"/>
    <property type="gene ID" value="ENSECRG00000002752.1"/>
</dbReference>
<keyword evidence="6 9" id="KW-1133">Transmembrane helix</keyword>
<dbReference type="Gene3D" id="1.20.1250.20">
    <property type="entry name" value="MFS general substrate transporter like domains"/>
    <property type="match status" value="1"/>
</dbReference>
<dbReference type="AlphaFoldDB" id="A0A8C4RKN4"/>
<dbReference type="PROSITE" id="PS01022">
    <property type="entry name" value="PTR2_1"/>
    <property type="match status" value="1"/>
</dbReference>
<evidence type="ECO:0000256" key="7">
    <source>
        <dbReference type="ARBA" id="ARBA00023136"/>
    </source>
</evidence>
<feature type="transmembrane region" description="Helical" evidence="9">
    <location>
        <begin position="98"/>
        <end position="118"/>
    </location>
</feature>
<dbReference type="GO" id="GO:0006857">
    <property type="term" value="P:oligopeptide transport"/>
    <property type="evidence" value="ECO:0007669"/>
    <property type="project" value="InterPro"/>
</dbReference>
<reference evidence="10" key="3">
    <citation type="submission" date="2025-09" db="UniProtKB">
        <authorList>
            <consortium name="Ensembl"/>
        </authorList>
    </citation>
    <scope>IDENTIFICATION</scope>
</reference>
<keyword evidence="5" id="KW-0571">Peptide transport</keyword>
<evidence type="ECO:0000256" key="8">
    <source>
        <dbReference type="RuleBase" id="RU003755"/>
    </source>
</evidence>
<keyword evidence="4" id="KW-0769">Symport</keyword>
<feature type="transmembrane region" description="Helical" evidence="9">
    <location>
        <begin position="206"/>
        <end position="225"/>
    </location>
</feature>
<proteinExistence type="inferred from homology"/>
<feature type="transmembrane region" description="Helical" evidence="9">
    <location>
        <begin position="124"/>
        <end position="144"/>
    </location>
</feature>
<keyword evidence="7 9" id="KW-0472">Membrane</keyword>
<dbReference type="GO" id="GO:0015293">
    <property type="term" value="F:symporter activity"/>
    <property type="evidence" value="ECO:0007669"/>
    <property type="project" value="UniProtKB-KW"/>
</dbReference>
<evidence type="ECO:0000256" key="4">
    <source>
        <dbReference type="ARBA" id="ARBA00022847"/>
    </source>
</evidence>
<dbReference type="SUPFAM" id="SSF103473">
    <property type="entry name" value="MFS general substrate transporter"/>
    <property type="match status" value="1"/>
</dbReference>
<evidence type="ECO:0000256" key="3">
    <source>
        <dbReference type="ARBA" id="ARBA00022692"/>
    </source>
</evidence>
<reference evidence="10" key="2">
    <citation type="submission" date="2025-08" db="UniProtKB">
        <authorList>
            <consortium name="Ensembl"/>
        </authorList>
    </citation>
    <scope>IDENTIFICATION</scope>
</reference>
<evidence type="ECO:0000256" key="9">
    <source>
        <dbReference type="SAM" id="Phobius"/>
    </source>
</evidence>
<keyword evidence="8" id="KW-0813">Transport</keyword>
<dbReference type="InterPro" id="IPR018456">
    <property type="entry name" value="PTR2_symporter_CS"/>
</dbReference>
<organism evidence="10 11">
    <name type="scientific">Erpetoichthys calabaricus</name>
    <name type="common">Rope fish</name>
    <name type="synonym">Calamoichthys calabaricus</name>
    <dbReference type="NCBI Taxonomy" id="27687"/>
    <lineage>
        <taxon>Eukaryota</taxon>
        <taxon>Metazoa</taxon>
        <taxon>Chordata</taxon>
        <taxon>Craniata</taxon>
        <taxon>Vertebrata</taxon>
        <taxon>Euteleostomi</taxon>
        <taxon>Actinopterygii</taxon>
        <taxon>Polypteriformes</taxon>
        <taxon>Polypteridae</taxon>
        <taxon>Erpetoichthys</taxon>
    </lineage>
</organism>
<keyword evidence="5" id="KW-0653">Protein transport</keyword>
<feature type="transmembrane region" description="Helical" evidence="9">
    <location>
        <begin position="72"/>
        <end position="89"/>
    </location>
</feature>
<dbReference type="PANTHER" id="PTHR11654">
    <property type="entry name" value="OLIGOPEPTIDE TRANSPORTER-RELATED"/>
    <property type="match status" value="1"/>
</dbReference>
<dbReference type="GeneTree" id="ENSGT00940000155995"/>
<keyword evidence="11" id="KW-1185">Reference proteome</keyword>
<dbReference type="PROSITE" id="PS01023">
    <property type="entry name" value="PTR2_2"/>
    <property type="match status" value="1"/>
</dbReference>
<evidence type="ECO:0000256" key="2">
    <source>
        <dbReference type="ARBA" id="ARBA00005982"/>
    </source>
</evidence>
<feature type="transmembrane region" description="Helical" evidence="9">
    <location>
        <begin position="164"/>
        <end position="186"/>
    </location>
</feature>
<evidence type="ECO:0000313" key="11">
    <source>
        <dbReference type="Proteomes" id="UP000694620"/>
    </source>
</evidence>
<comment type="subcellular location">
    <subcellularLocation>
        <location evidence="1 8">Membrane</location>
        <topology evidence="1 8">Multi-pass membrane protein</topology>
    </subcellularLocation>
</comment>
<feature type="transmembrane region" description="Helical" evidence="9">
    <location>
        <begin position="47"/>
        <end position="66"/>
    </location>
</feature>
<evidence type="ECO:0008006" key="12">
    <source>
        <dbReference type="Google" id="ProtNLM"/>
    </source>
</evidence>
<name>A0A8C4RKN4_ERPCA</name>
<protein>
    <recommendedName>
        <fullName evidence="12">Solute carrier family 15 member 1</fullName>
    </recommendedName>
</protein>
<dbReference type="Proteomes" id="UP000694620">
    <property type="component" value="Chromosome 4"/>
</dbReference>
<evidence type="ECO:0000256" key="5">
    <source>
        <dbReference type="ARBA" id="ARBA00022856"/>
    </source>
</evidence>
<dbReference type="Pfam" id="PF00854">
    <property type="entry name" value="PTR2"/>
    <property type="match status" value="1"/>
</dbReference>
<dbReference type="InterPro" id="IPR000109">
    <property type="entry name" value="POT_fam"/>
</dbReference>
<evidence type="ECO:0000256" key="1">
    <source>
        <dbReference type="ARBA" id="ARBA00004141"/>
    </source>
</evidence>
<evidence type="ECO:0000256" key="6">
    <source>
        <dbReference type="ARBA" id="ARBA00022989"/>
    </source>
</evidence>
<keyword evidence="3 8" id="KW-0812">Transmembrane</keyword>
<dbReference type="GO" id="GO:0016020">
    <property type="term" value="C:membrane"/>
    <property type="evidence" value="ECO:0007669"/>
    <property type="project" value="UniProtKB-SubCell"/>
</dbReference>
<evidence type="ECO:0000313" key="10">
    <source>
        <dbReference type="Ensembl" id="ENSECRP00000004035.1"/>
    </source>
</evidence>
<dbReference type="InterPro" id="IPR036259">
    <property type="entry name" value="MFS_trans_sf"/>
</dbReference>